<keyword evidence="3" id="KW-1185">Reference proteome</keyword>
<feature type="compositionally biased region" description="Low complexity" evidence="1">
    <location>
        <begin position="1"/>
        <end position="22"/>
    </location>
</feature>
<name>A0AAQ3MKC8_VIGMU</name>
<dbReference type="Proteomes" id="UP001374535">
    <property type="component" value="Chromosome 10"/>
</dbReference>
<evidence type="ECO:0000256" key="1">
    <source>
        <dbReference type="SAM" id="MobiDB-lite"/>
    </source>
</evidence>
<evidence type="ECO:0000313" key="3">
    <source>
        <dbReference type="Proteomes" id="UP001374535"/>
    </source>
</evidence>
<dbReference type="EMBL" id="CP144691">
    <property type="protein sequence ID" value="WVY92475.1"/>
    <property type="molecule type" value="Genomic_DNA"/>
</dbReference>
<accession>A0AAQ3MKC8</accession>
<reference evidence="2 3" key="1">
    <citation type="journal article" date="2023" name="Life. Sci Alliance">
        <title>Evolutionary insights into 3D genome organization and epigenetic landscape of Vigna mungo.</title>
        <authorList>
            <person name="Junaid A."/>
            <person name="Singh B."/>
            <person name="Bhatia S."/>
        </authorList>
    </citation>
    <scope>NUCLEOTIDE SEQUENCE [LARGE SCALE GENOMIC DNA]</scope>
    <source>
        <strain evidence="2">Urdbean</strain>
    </source>
</reference>
<gene>
    <name evidence="2" type="ORF">V8G54_031563</name>
</gene>
<dbReference type="AlphaFoldDB" id="A0AAQ3MKC8"/>
<feature type="region of interest" description="Disordered" evidence="1">
    <location>
        <begin position="104"/>
        <end position="127"/>
    </location>
</feature>
<proteinExistence type="predicted"/>
<sequence>MVDPSTPSPSESEDQSQSSTQPKCRRATRLTDLTISRSVDQRLPIQFDMSTGKVLRDNRARFTSFVTLLGISKVLRNEFKKELFPKLRDELLSEIKSEIASLGLTIQGPPKGAPPIGASTKGSCPLP</sequence>
<evidence type="ECO:0000313" key="2">
    <source>
        <dbReference type="EMBL" id="WVY92475.1"/>
    </source>
</evidence>
<protein>
    <submittedName>
        <fullName evidence="2">Uncharacterized protein</fullName>
    </submittedName>
</protein>
<feature type="region of interest" description="Disordered" evidence="1">
    <location>
        <begin position="1"/>
        <end position="28"/>
    </location>
</feature>
<organism evidence="2 3">
    <name type="scientific">Vigna mungo</name>
    <name type="common">Black gram</name>
    <name type="synonym">Phaseolus mungo</name>
    <dbReference type="NCBI Taxonomy" id="3915"/>
    <lineage>
        <taxon>Eukaryota</taxon>
        <taxon>Viridiplantae</taxon>
        <taxon>Streptophyta</taxon>
        <taxon>Embryophyta</taxon>
        <taxon>Tracheophyta</taxon>
        <taxon>Spermatophyta</taxon>
        <taxon>Magnoliopsida</taxon>
        <taxon>eudicotyledons</taxon>
        <taxon>Gunneridae</taxon>
        <taxon>Pentapetalae</taxon>
        <taxon>rosids</taxon>
        <taxon>fabids</taxon>
        <taxon>Fabales</taxon>
        <taxon>Fabaceae</taxon>
        <taxon>Papilionoideae</taxon>
        <taxon>50 kb inversion clade</taxon>
        <taxon>NPAAA clade</taxon>
        <taxon>indigoferoid/millettioid clade</taxon>
        <taxon>Phaseoleae</taxon>
        <taxon>Vigna</taxon>
    </lineage>
</organism>